<dbReference type="EMBL" id="HACG01031800">
    <property type="protein sequence ID" value="CEK78665.1"/>
    <property type="molecule type" value="Transcribed_RNA"/>
</dbReference>
<accession>A0A0B7AFG8</accession>
<gene>
    <name evidence="1" type="primary">ORF111330</name>
</gene>
<name>A0A0B7AFG8_9EUPU</name>
<evidence type="ECO:0000313" key="1">
    <source>
        <dbReference type="EMBL" id="CEK78665.1"/>
    </source>
</evidence>
<reference evidence="1" key="1">
    <citation type="submission" date="2014-12" db="EMBL/GenBank/DDBJ databases">
        <title>Insight into the proteome of Arion vulgaris.</title>
        <authorList>
            <person name="Aradska J."/>
            <person name="Bulat T."/>
            <person name="Smidak R."/>
            <person name="Sarate P."/>
            <person name="Gangsoo J."/>
            <person name="Sialana F."/>
            <person name="Bilban M."/>
            <person name="Lubec G."/>
        </authorList>
    </citation>
    <scope>NUCLEOTIDE SEQUENCE</scope>
    <source>
        <tissue evidence="1">Skin</tissue>
    </source>
</reference>
<protein>
    <submittedName>
        <fullName evidence="1">Uncharacterized protein</fullName>
    </submittedName>
</protein>
<dbReference type="AlphaFoldDB" id="A0A0B7AFG8"/>
<sequence length="75" mass="8718">MPNVTCLSYADAREELYTRGKTPETWVEMAEHRIESLVLVSIKTTLVSSVQSQFNISASFEGKKIQWKLQIVWWQ</sequence>
<organism evidence="1">
    <name type="scientific">Arion vulgaris</name>
    <dbReference type="NCBI Taxonomy" id="1028688"/>
    <lineage>
        <taxon>Eukaryota</taxon>
        <taxon>Metazoa</taxon>
        <taxon>Spiralia</taxon>
        <taxon>Lophotrochozoa</taxon>
        <taxon>Mollusca</taxon>
        <taxon>Gastropoda</taxon>
        <taxon>Heterobranchia</taxon>
        <taxon>Euthyneura</taxon>
        <taxon>Panpulmonata</taxon>
        <taxon>Eupulmonata</taxon>
        <taxon>Stylommatophora</taxon>
        <taxon>Helicina</taxon>
        <taxon>Arionoidea</taxon>
        <taxon>Arionidae</taxon>
        <taxon>Arion</taxon>
    </lineage>
</organism>
<proteinExistence type="predicted"/>